<keyword evidence="2" id="KW-1185">Reference proteome</keyword>
<accession>A0A1C1D2A9</accession>
<gene>
    <name evidence="1" type="ORF">CLCR_03194</name>
</gene>
<organism evidence="1 2">
    <name type="scientific">Cladophialophora carrionii</name>
    <dbReference type="NCBI Taxonomy" id="86049"/>
    <lineage>
        <taxon>Eukaryota</taxon>
        <taxon>Fungi</taxon>
        <taxon>Dikarya</taxon>
        <taxon>Ascomycota</taxon>
        <taxon>Pezizomycotina</taxon>
        <taxon>Eurotiomycetes</taxon>
        <taxon>Chaetothyriomycetidae</taxon>
        <taxon>Chaetothyriales</taxon>
        <taxon>Herpotrichiellaceae</taxon>
        <taxon>Cladophialophora</taxon>
    </lineage>
</organism>
<name>A0A1C1D2A9_9EURO</name>
<dbReference type="VEuPathDB" id="FungiDB:CLCR_03194"/>
<dbReference type="AlphaFoldDB" id="A0A1C1D2A9"/>
<protein>
    <submittedName>
        <fullName evidence="1">Uncharacterized protein</fullName>
    </submittedName>
</protein>
<proteinExistence type="predicted"/>
<dbReference type="Proteomes" id="UP000094526">
    <property type="component" value="Unassembled WGS sequence"/>
</dbReference>
<evidence type="ECO:0000313" key="1">
    <source>
        <dbReference type="EMBL" id="OCT54810.1"/>
    </source>
</evidence>
<dbReference type="EMBL" id="LGRB01000003">
    <property type="protein sequence ID" value="OCT54810.1"/>
    <property type="molecule type" value="Genomic_DNA"/>
</dbReference>
<comment type="caution">
    <text evidence="1">The sequence shown here is derived from an EMBL/GenBank/DDBJ whole genome shotgun (WGS) entry which is preliminary data.</text>
</comment>
<sequence>MTMVARARKKSCDREETLVDIITKEAASQEGRRVQCSCLMVVKVPKEIINTQPLRLPNYSQFTAWQFSGSTSRGRRDRSGAKTKSVIPMSYARDAARIDNWNHNSQVEMKP</sequence>
<evidence type="ECO:0000313" key="2">
    <source>
        <dbReference type="Proteomes" id="UP000094526"/>
    </source>
</evidence>
<reference evidence="2" key="1">
    <citation type="submission" date="2015-07" db="EMBL/GenBank/DDBJ databases">
        <authorList>
            <person name="Teixeira M.M."/>
            <person name="Souza R.C."/>
            <person name="Almeida L.G."/>
            <person name="Vicente V.A."/>
            <person name="de Hoog S."/>
            <person name="Bocca A.L."/>
            <person name="de Almeida S.R."/>
            <person name="Vasconcelos A.T."/>
            <person name="Felipe M.S."/>
        </authorList>
    </citation>
    <scope>NUCLEOTIDE SEQUENCE [LARGE SCALE GENOMIC DNA]</scope>
    <source>
        <strain evidence="2">KSF</strain>
    </source>
</reference>